<gene>
    <name evidence="2" type="ORF">Hamer_G001393</name>
</gene>
<dbReference type="Proteomes" id="UP000747542">
    <property type="component" value="Unassembled WGS sequence"/>
</dbReference>
<sequence>MAMDMTLEMDPNADRNCTIIRNAKNDIRAYYEVLEEKRKNAQQMTLDAFITAKPSTPSTPTTPPTSKQNTAFRQLFKTSVNHNE</sequence>
<evidence type="ECO:0000313" key="3">
    <source>
        <dbReference type="Proteomes" id="UP000747542"/>
    </source>
</evidence>
<comment type="caution">
    <text evidence="2">The sequence shown here is derived from an EMBL/GenBank/DDBJ whole genome shotgun (WGS) entry which is preliminary data.</text>
</comment>
<protein>
    <submittedName>
        <fullName evidence="2">Uncharacterized protein</fullName>
    </submittedName>
</protein>
<evidence type="ECO:0000256" key="1">
    <source>
        <dbReference type="SAM" id="MobiDB-lite"/>
    </source>
</evidence>
<dbReference type="AlphaFoldDB" id="A0A8J5N9G4"/>
<evidence type="ECO:0000313" key="2">
    <source>
        <dbReference type="EMBL" id="KAG7175333.1"/>
    </source>
</evidence>
<keyword evidence="3" id="KW-1185">Reference proteome</keyword>
<reference evidence="2" key="1">
    <citation type="journal article" date="2021" name="Sci. Adv.">
        <title>The American lobster genome reveals insights on longevity, neural, and immune adaptations.</title>
        <authorList>
            <person name="Polinski J.M."/>
            <person name="Zimin A.V."/>
            <person name="Clark K.F."/>
            <person name="Kohn A.B."/>
            <person name="Sadowski N."/>
            <person name="Timp W."/>
            <person name="Ptitsyn A."/>
            <person name="Khanna P."/>
            <person name="Romanova D.Y."/>
            <person name="Williams P."/>
            <person name="Greenwood S.J."/>
            <person name="Moroz L.L."/>
            <person name="Walt D.R."/>
            <person name="Bodnar A.G."/>
        </authorList>
    </citation>
    <scope>NUCLEOTIDE SEQUENCE</scope>
    <source>
        <strain evidence="2">GMGI-L3</strain>
    </source>
</reference>
<dbReference type="EMBL" id="JAHLQT010006108">
    <property type="protein sequence ID" value="KAG7175333.1"/>
    <property type="molecule type" value="Genomic_DNA"/>
</dbReference>
<organism evidence="2 3">
    <name type="scientific">Homarus americanus</name>
    <name type="common">American lobster</name>
    <dbReference type="NCBI Taxonomy" id="6706"/>
    <lineage>
        <taxon>Eukaryota</taxon>
        <taxon>Metazoa</taxon>
        <taxon>Ecdysozoa</taxon>
        <taxon>Arthropoda</taxon>
        <taxon>Crustacea</taxon>
        <taxon>Multicrustacea</taxon>
        <taxon>Malacostraca</taxon>
        <taxon>Eumalacostraca</taxon>
        <taxon>Eucarida</taxon>
        <taxon>Decapoda</taxon>
        <taxon>Pleocyemata</taxon>
        <taxon>Astacidea</taxon>
        <taxon>Nephropoidea</taxon>
        <taxon>Nephropidae</taxon>
        <taxon>Homarus</taxon>
    </lineage>
</organism>
<proteinExistence type="predicted"/>
<accession>A0A8J5N9G4</accession>
<name>A0A8J5N9G4_HOMAM</name>
<feature type="region of interest" description="Disordered" evidence="1">
    <location>
        <begin position="51"/>
        <end position="71"/>
    </location>
</feature>